<evidence type="ECO:0000313" key="2">
    <source>
        <dbReference type="Proteomes" id="UP000324222"/>
    </source>
</evidence>
<organism evidence="1 2">
    <name type="scientific">Portunus trituberculatus</name>
    <name type="common">Swimming crab</name>
    <name type="synonym">Neptunus trituberculatus</name>
    <dbReference type="NCBI Taxonomy" id="210409"/>
    <lineage>
        <taxon>Eukaryota</taxon>
        <taxon>Metazoa</taxon>
        <taxon>Ecdysozoa</taxon>
        <taxon>Arthropoda</taxon>
        <taxon>Crustacea</taxon>
        <taxon>Multicrustacea</taxon>
        <taxon>Malacostraca</taxon>
        <taxon>Eumalacostraca</taxon>
        <taxon>Eucarida</taxon>
        <taxon>Decapoda</taxon>
        <taxon>Pleocyemata</taxon>
        <taxon>Brachyura</taxon>
        <taxon>Eubrachyura</taxon>
        <taxon>Portunoidea</taxon>
        <taxon>Portunidae</taxon>
        <taxon>Portuninae</taxon>
        <taxon>Portunus</taxon>
    </lineage>
</organism>
<dbReference type="EMBL" id="VSRR010000041">
    <property type="protein sequence ID" value="MPC08696.1"/>
    <property type="molecule type" value="Genomic_DNA"/>
</dbReference>
<name>A0A5B7CK17_PORTR</name>
<gene>
    <name evidence="1" type="ORF">E2C01_001290</name>
</gene>
<reference evidence="1 2" key="1">
    <citation type="submission" date="2019-05" db="EMBL/GenBank/DDBJ databases">
        <title>Another draft genome of Portunus trituberculatus and its Hox gene families provides insights of decapod evolution.</title>
        <authorList>
            <person name="Jeong J.-H."/>
            <person name="Song I."/>
            <person name="Kim S."/>
            <person name="Choi T."/>
            <person name="Kim D."/>
            <person name="Ryu S."/>
            <person name="Kim W."/>
        </authorList>
    </citation>
    <scope>NUCLEOTIDE SEQUENCE [LARGE SCALE GENOMIC DNA]</scope>
    <source>
        <tissue evidence="1">Muscle</tissue>
    </source>
</reference>
<sequence length="76" mass="8559">MILVVPPVLLEPEGVRVLTVCVSLVFDHHHWNRETLLSQHDLEAVSLDGTLGLWTEDGSLHDCQVDFHLGNKYILS</sequence>
<protein>
    <submittedName>
        <fullName evidence="1">Uncharacterized protein</fullName>
    </submittedName>
</protein>
<accession>A0A5B7CK17</accession>
<dbReference type="Proteomes" id="UP000324222">
    <property type="component" value="Unassembled WGS sequence"/>
</dbReference>
<proteinExistence type="predicted"/>
<comment type="caution">
    <text evidence="1">The sequence shown here is derived from an EMBL/GenBank/DDBJ whole genome shotgun (WGS) entry which is preliminary data.</text>
</comment>
<keyword evidence="2" id="KW-1185">Reference proteome</keyword>
<evidence type="ECO:0000313" key="1">
    <source>
        <dbReference type="EMBL" id="MPC08696.1"/>
    </source>
</evidence>
<dbReference type="AlphaFoldDB" id="A0A5B7CK17"/>